<protein>
    <submittedName>
        <fullName evidence="1">Uncharacterized protein YciW</fullName>
    </submittedName>
</protein>
<evidence type="ECO:0000313" key="2">
    <source>
        <dbReference type="Proteomes" id="UP000248918"/>
    </source>
</evidence>
<dbReference type="SUPFAM" id="SSF69118">
    <property type="entry name" value="AhpD-like"/>
    <property type="match status" value="1"/>
</dbReference>
<dbReference type="RefSeq" id="WP_111933080.1">
    <property type="nucleotide sequence ID" value="NZ_CADFFP010000017.1"/>
</dbReference>
<dbReference type="InterPro" id="IPR029032">
    <property type="entry name" value="AhpD-like"/>
</dbReference>
<reference evidence="1 2" key="1">
    <citation type="submission" date="2018-06" db="EMBL/GenBank/DDBJ databases">
        <title>Genomic Encyclopedia of Type Strains, Phase III (KMG-III): the genomes of soil and plant-associated and newly described type strains.</title>
        <authorList>
            <person name="Whitman W."/>
        </authorList>
    </citation>
    <scope>NUCLEOTIDE SEQUENCE [LARGE SCALE GENOMIC DNA]</scope>
    <source>
        <strain evidence="1 2">LMG 23644</strain>
    </source>
</reference>
<evidence type="ECO:0000313" key="1">
    <source>
        <dbReference type="EMBL" id="RAS26363.1"/>
    </source>
</evidence>
<proteinExistence type="predicted"/>
<accession>A0A329BUV5</accession>
<dbReference type="EMBL" id="QLTK01000014">
    <property type="protein sequence ID" value="RAS26363.1"/>
    <property type="molecule type" value="Genomic_DNA"/>
</dbReference>
<dbReference type="Gene3D" id="1.20.1290.10">
    <property type="entry name" value="AhpD-like"/>
    <property type="match status" value="1"/>
</dbReference>
<gene>
    <name evidence="1" type="ORF">BX591_11423</name>
</gene>
<sequence length="185" mass="19035">MSTEPFAHSPPLAADLVSQLAGLDASGSVAALRAARADATRYTQASHDALFSPDVADLTLVERLYAAWYAAFLTPSVAAAPAYRERLLAASGDTAQNVSARLAAIETRGVTAVATDDPRLGAILAHTQALITQPAAAGKAELNTLVTAGLGTRAIVALAQLVAFVSYQVRVVAALKALQALEQNA</sequence>
<comment type="caution">
    <text evidence="1">The sequence shown here is derived from an EMBL/GenBank/DDBJ whole genome shotgun (WGS) entry which is preliminary data.</text>
</comment>
<dbReference type="AlphaFoldDB" id="A0A329BUV5"/>
<organism evidence="1 2">
    <name type="scientific">Paraburkholderia bryophila</name>
    <dbReference type="NCBI Taxonomy" id="420952"/>
    <lineage>
        <taxon>Bacteria</taxon>
        <taxon>Pseudomonadati</taxon>
        <taxon>Pseudomonadota</taxon>
        <taxon>Betaproteobacteria</taxon>
        <taxon>Burkholderiales</taxon>
        <taxon>Burkholderiaceae</taxon>
        <taxon>Paraburkholderia</taxon>
    </lineage>
</organism>
<dbReference type="Proteomes" id="UP000248918">
    <property type="component" value="Unassembled WGS sequence"/>
</dbReference>
<name>A0A329BUV5_9BURK</name>
<dbReference type="OrthoDB" id="8718286at2"/>